<dbReference type="Pfam" id="PF04945">
    <property type="entry name" value="YHS"/>
    <property type="match status" value="1"/>
</dbReference>
<accession>A0A8B2NVC0</accession>
<feature type="compositionally biased region" description="Basic and acidic residues" evidence="1">
    <location>
        <begin position="46"/>
        <end position="61"/>
    </location>
</feature>
<comment type="caution">
    <text evidence="3">The sequence shown here is derived from an EMBL/GenBank/DDBJ whole genome shotgun (WGS) entry which is preliminary data.</text>
</comment>
<feature type="region of interest" description="Disordered" evidence="1">
    <location>
        <begin position="46"/>
        <end position="67"/>
    </location>
</feature>
<evidence type="ECO:0000256" key="1">
    <source>
        <dbReference type="SAM" id="MobiDB-lite"/>
    </source>
</evidence>
<keyword evidence="4" id="KW-1185">Reference proteome</keyword>
<reference evidence="3 4" key="1">
    <citation type="submission" date="2018-05" db="EMBL/GenBank/DDBJ databases">
        <title>Acuticoccus sediminis sp. nov., isolated from deep-sea sediment of Indian Ocean.</title>
        <authorList>
            <person name="Liu X."/>
            <person name="Lai Q."/>
            <person name="Du Y."/>
            <person name="Sun F."/>
            <person name="Zhang X."/>
            <person name="Wang S."/>
            <person name="Shao Z."/>
        </authorList>
    </citation>
    <scope>NUCLEOTIDE SEQUENCE [LARGE SCALE GENOMIC DNA]</scope>
    <source>
        <strain evidence="3 4">PTG4-2</strain>
    </source>
</reference>
<dbReference type="AlphaFoldDB" id="A0A8B2NVC0"/>
<gene>
    <name evidence="3" type="ORF">DLJ53_08595</name>
</gene>
<feature type="domain" description="YHS" evidence="2">
    <location>
        <begin position="3"/>
        <end position="47"/>
    </location>
</feature>
<organism evidence="3 4">
    <name type="scientific">Acuticoccus sediminis</name>
    <dbReference type="NCBI Taxonomy" id="2184697"/>
    <lineage>
        <taxon>Bacteria</taxon>
        <taxon>Pseudomonadati</taxon>
        <taxon>Pseudomonadota</taxon>
        <taxon>Alphaproteobacteria</taxon>
        <taxon>Hyphomicrobiales</taxon>
        <taxon>Amorphaceae</taxon>
        <taxon>Acuticoccus</taxon>
    </lineage>
</organism>
<evidence type="ECO:0000313" key="3">
    <source>
        <dbReference type="EMBL" id="RAI01484.1"/>
    </source>
</evidence>
<dbReference type="InterPro" id="IPR009078">
    <property type="entry name" value="Ferritin-like_SF"/>
</dbReference>
<dbReference type="GO" id="GO:0016491">
    <property type="term" value="F:oxidoreductase activity"/>
    <property type="evidence" value="ECO:0007669"/>
    <property type="project" value="InterPro"/>
</dbReference>
<evidence type="ECO:0000313" key="4">
    <source>
        <dbReference type="Proteomes" id="UP000249590"/>
    </source>
</evidence>
<proteinExistence type="predicted"/>
<dbReference type="EMBL" id="QHHQ01000002">
    <property type="protein sequence ID" value="RAI01484.1"/>
    <property type="molecule type" value="Genomic_DNA"/>
</dbReference>
<dbReference type="Gene3D" id="1.10.620.20">
    <property type="entry name" value="Ribonucleotide Reductase, subunit A"/>
    <property type="match status" value="1"/>
</dbReference>
<evidence type="ECO:0000259" key="2">
    <source>
        <dbReference type="Pfam" id="PF04945"/>
    </source>
</evidence>
<dbReference type="Proteomes" id="UP000249590">
    <property type="component" value="Unassembled WGS sequence"/>
</dbReference>
<dbReference type="RefSeq" id="WP_111344337.1">
    <property type="nucleotide sequence ID" value="NZ_QHHQ01000002.1"/>
</dbReference>
<protein>
    <recommendedName>
        <fullName evidence="2">YHS domain-containing protein</fullName>
    </recommendedName>
</protein>
<dbReference type="SUPFAM" id="SSF47240">
    <property type="entry name" value="Ferritin-like"/>
    <property type="match status" value="1"/>
</dbReference>
<dbReference type="InterPro" id="IPR012348">
    <property type="entry name" value="RNR-like"/>
</dbReference>
<name>A0A8B2NVC0_9HYPH</name>
<sequence>MEVTDPVCGKTVDLGEAEPIEHRGWAYFFCSAACRAAFLAAPDHYAASRHERAPPHGEAGKSPRPAQ</sequence>
<dbReference type="InterPro" id="IPR007029">
    <property type="entry name" value="YHS_dom"/>
</dbReference>